<dbReference type="OrthoDB" id="7293877at2"/>
<evidence type="ECO:0000256" key="2">
    <source>
        <dbReference type="SAM" id="MobiDB-lite"/>
    </source>
</evidence>
<dbReference type="Gene3D" id="1.25.40.10">
    <property type="entry name" value="Tetratricopeptide repeat domain"/>
    <property type="match status" value="1"/>
</dbReference>
<keyword evidence="3" id="KW-0732">Signal</keyword>
<dbReference type="EMBL" id="CP042582">
    <property type="protein sequence ID" value="QEX20684.1"/>
    <property type="molecule type" value="Genomic_DNA"/>
</dbReference>
<protein>
    <submittedName>
        <fullName evidence="4">Uncharacterized protein</fullName>
    </submittedName>
</protein>
<dbReference type="InterPro" id="IPR011990">
    <property type="entry name" value="TPR-like_helical_dom_sf"/>
</dbReference>
<keyword evidence="1" id="KW-0802">TPR repeat</keyword>
<feature type="signal peptide" evidence="3">
    <location>
        <begin position="1"/>
        <end position="28"/>
    </location>
</feature>
<dbReference type="SUPFAM" id="SSF48452">
    <property type="entry name" value="TPR-like"/>
    <property type="match status" value="1"/>
</dbReference>
<proteinExistence type="predicted"/>
<feature type="region of interest" description="Disordered" evidence="2">
    <location>
        <begin position="35"/>
        <end position="55"/>
    </location>
</feature>
<dbReference type="KEGG" id="hadh:FRZ61_06030"/>
<dbReference type="Proteomes" id="UP000325797">
    <property type="component" value="Chromosome"/>
</dbReference>
<sequence>MLACLRAALCGVLLLGAAALLLPLTAHAQDPNGGLNLQNPYAKPNTLGSTGSRLNEEITPRNEDYARALSLMQDGRYDDAIITLNKLVAMNPIDYDALNQLGYCYQKLGQPGKAMGYYKKVLGPKPDHPGANENVGELFLEMKNLEGAEERLTVLQNTCNNCAEYNSLKAKIDSYKAQQG</sequence>
<evidence type="ECO:0000256" key="3">
    <source>
        <dbReference type="SAM" id="SignalP"/>
    </source>
</evidence>
<dbReference type="InterPro" id="IPR019734">
    <property type="entry name" value="TPR_rpt"/>
</dbReference>
<reference evidence="4 5" key="1">
    <citation type="submission" date="2019-08" db="EMBL/GenBank/DDBJ databases">
        <title>Hyperibacter terrae gen. nov., sp. nov. and Hyperibacter viscosus sp. nov., two new members in the family Rhodospirillaceae isolated from the rhizosphere of Hypericum perforatum.</title>
        <authorList>
            <person name="Noviana Z."/>
        </authorList>
    </citation>
    <scope>NUCLEOTIDE SEQUENCE [LARGE SCALE GENOMIC DNA]</scope>
    <source>
        <strain evidence="4 5">R5959</strain>
    </source>
</reference>
<evidence type="ECO:0000313" key="5">
    <source>
        <dbReference type="Proteomes" id="UP000325797"/>
    </source>
</evidence>
<evidence type="ECO:0000313" key="4">
    <source>
        <dbReference type="EMBL" id="QEX20684.1"/>
    </source>
</evidence>
<dbReference type="RefSeq" id="WP_151114910.1">
    <property type="nucleotide sequence ID" value="NZ_CP042582.1"/>
</dbReference>
<dbReference type="SMART" id="SM00028">
    <property type="entry name" value="TPR"/>
    <property type="match status" value="2"/>
</dbReference>
<keyword evidence="5" id="KW-1185">Reference proteome</keyword>
<evidence type="ECO:0000256" key="1">
    <source>
        <dbReference type="PROSITE-ProRule" id="PRU00339"/>
    </source>
</evidence>
<dbReference type="PROSITE" id="PS50005">
    <property type="entry name" value="TPR"/>
    <property type="match status" value="1"/>
</dbReference>
<feature type="chain" id="PRO_5023886980" evidence="3">
    <location>
        <begin position="29"/>
        <end position="180"/>
    </location>
</feature>
<gene>
    <name evidence="4" type="ORF">FRZ61_06030</name>
</gene>
<dbReference type="AlphaFoldDB" id="A0A5J6MTZ1"/>
<organism evidence="4 5">
    <name type="scientific">Hypericibacter adhaerens</name>
    <dbReference type="NCBI Taxonomy" id="2602016"/>
    <lineage>
        <taxon>Bacteria</taxon>
        <taxon>Pseudomonadati</taxon>
        <taxon>Pseudomonadota</taxon>
        <taxon>Alphaproteobacteria</taxon>
        <taxon>Rhodospirillales</taxon>
        <taxon>Dongiaceae</taxon>
        <taxon>Hypericibacter</taxon>
    </lineage>
</organism>
<name>A0A5J6MTZ1_9PROT</name>
<accession>A0A5J6MTZ1</accession>
<dbReference type="Pfam" id="PF13432">
    <property type="entry name" value="TPR_16"/>
    <property type="match status" value="1"/>
</dbReference>
<feature type="repeat" description="TPR" evidence="1">
    <location>
        <begin position="95"/>
        <end position="128"/>
    </location>
</feature>